<sequence>MQRLVEIKKRLELIEEALNEQYPNYKSDPEITAQITELKGHVQDARKIIQKKKSLGELSDFEIAFIEPAINDVYLTSIDKIRRGAKPSPSVSEHIYDTSVTLDHWLGEIGRFKSNQNG</sequence>
<dbReference type="AlphaFoldDB" id="A0A2T2XUV1"/>
<dbReference type="RefSeq" id="WP_053266291.1">
    <property type="nucleotide sequence ID" value="NZ_CABMMU010000055.1"/>
</dbReference>
<reference evidence="1 2" key="1">
    <citation type="submission" date="2018-03" db="EMBL/GenBank/DDBJ databases">
        <title>First report of an OXA-48+CTX-M-M-producing Kluyvera ascorbata clone recovered from patients admitted in a University Hospital in Madrid, Spain.</title>
        <authorList>
            <person name="Hernandez-Garcia M."/>
            <person name="Leon-Sampedro R."/>
            <person name="Perez-Viso B."/>
            <person name="Morosini M.I."/>
            <person name="Lopez-Fresnena N."/>
            <person name="Coque T.M."/>
            <person name="Bonten M."/>
            <person name="Malhotra-Kumar S."/>
            <person name="Ruiz-Garbajosa P."/>
            <person name="Canton R."/>
        </authorList>
    </citation>
    <scope>NUCLEOTIDE SEQUENCE [LARGE SCALE GENOMIC DNA]</scope>
    <source>
        <strain evidence="1 2">KA2</strain>
    </source>
</reference>
<gene>
    <name evidence="1" type="ORF">C8256_25375</name>
</gene>
<organism evidence="1 2">
    <name type="scientific">Kluyvera genomosp. 2</name>
    <dbReference type="NCBI Taxonomy" id="2774054"/>
    <lineage>
        <taxon>Bacteria</taxon>
        <taxon>Pseudomonadati</taxon>
        <taxon>Pseudomonadota</taxon>
        <taxon>Gammaproteobacteria</taxon>
        <taxon>Enterobacterales</taxon>
        <taxon>Enterobacteriaceae</taxon>
        <taxon>Kluyvera</taxon>
    </lineage>
</organism>
<evidence type="ECO:0000313" key="1">
    <source>
        <dbReference type="EMBL" id="PSR44045.1"/>
    </source>
</evidence>
<protein>
    <submittedName>
        <fullName evidence="1">Uncharacterized protein</fullName>
    </submittedName>
</protein>
<proteinExistence type="predicted"/>
<keyword evidence="2" id="KW-1185">Reference proteome</keyword>
<comment type="caution">
    <text evidence="1">The sequence shown here is derived from an EMBL/GenBank/DDBJ whole genome shotgun (WGS) entry which is preliminary data.</text>
</comment>
<dbReference type="Proteomes" id="UP000240892">
    <property type="component" value="Unassembled WGS sequence"/>
</dbReference>
<name>A0A2T2XUV1_9ENTR</name>
<accession>A0A2T2XUV1</accession>
<evidence type="ECO:0000313" key="2">
    <source>
        <dbReference type="Proteomes" id="UP000240892"/>
    </source>
</evidence>
<dbReference type="EMBL" id="PYHO01000055">
    <property type="protein sequence ID" value="PSR44045.1"/>
    <property type="molecule type" value="Genomic_DNA"/>
</dbReference>